<sequence length="413" mass="46569">MIFSFREPRLLSTSTSPRSDWALVPWGTHRAEAIPGQQLKLPTSMQQSPYTPARTSSPNDEECAIVVARPNNIDDPYNFASGSNKENNALVRHSPHTPILSSILPKSTIKQFETDVLRRQAEYTTRITDLEGRLAMFHTRLAIECAERGREHAFTVAEYVNEPLEQAMRRSLELIDTEYVRPIMDPMRAADLGESGYQAKHESDVVASTHEESVDSNRATKTAAAPHAPPNLVSIERRTNLLEAQMNHHRHVTLFHSRRENFDSINKECTKTLQPALALEVAKADKREGGMVRRFDSNAGEYTRVVTEMTSSRVSSLGYIERRLENWDISDSNRAENYLEEIRTLKQRVADMRRERIRQDEISLHIVDMSAERPGPTNASHHGRGVRGRSTSSWSCDAMSMAAQACCREGGGT</sequence>
<evidence type="ECO:0000256" key="1">
    <source>
        <dbReference type="SAM" id="MobiDB-lite"/>
    </source>
</evidence>
<reference evidence="2 3" key="1">
    <citation type="submission" date="2024-10" db="EMBL/GenBank/DDBJ databases">
        <title>Updated reference genomes for cyclostephanoid diatoms.</title>
        <authorList>
            <person name="Roberts W.R."/>
            <person name="Alverson A.J."/>
        </authorList>
    </citation>
    <scope>NUCLEOTIDE SEQUENCE [LARGE SCALE GENOMIC DNA]</scope>
    <source>
        <strain evidence="2 3">AJA276-08</strain>
    </source>
</reference>
<keyword evidence="3" id="KW-1185">Reference proteome</keyword>
<feature type="compositionally biased region" description="Basic and acidic residues" evidence="1">
    <location>
        <begin position="203"/>
        <end position="215"/>
    </location>
</feature>
<feature type="region of interest" description="Disordered" evidence="1">
    <location>
        <begin position="371"/>
        <end position="392"/>
    </location>
</feature>
<evidence type="ECO:0000313" key="2">
    <source>
        <dbReference type="EMBL" id="KAL3793200.1"/>
    </source>
</evidence>
<proteinExistence type="predicted"/>
<gene>
    <name evidence="2" type="ORF">ACHAW5_009502</name>
</gene>
<organism evidence="2 3">
    <name type="scientific">Stephanodiscus triporus</name>
    <dbReference type="NCBI Taxonomy" id="2934178"/>
    <lineage>
        <taxon>Eukaryota</taxon>
        <taxon>Sar</taxon>
        <taxon>Stramenopiles</taxon>
        <taxon>Ochrophyta</taxon>
        <taxon>Bacillariophyta</taxon>
        <taxon>Coscinodiscophyceae</taxon>
        <taxon>Thalassiosirophycidae</taxon>
        <taxon>Stephanodiscales</taxon>
        <taxon>Stephanodiscaceae</taxon>
        <taxon>Stephanodiscus</taxon>
    </lineage>
</organism>
<evidence type="ECO:0000313" key="3">
    <source>
        <dbReference type="Proteomes" id="UP001530315"/>
    </source>
</evidence>
<protein>
    <submittedName>
        <fullName evidence="2">Uncharacterized protein</fullName>
    </submittedName>
</protein>
<name>A0ABD3Q4L2_9STRA</name>
<feature type="region of interest" description="Disordered" evidence="1">
    <location>
        <begin position="203"/>
        <end position="226"/>
    </location>
</feature>
<dbReference type="EMBL" id="JALLAZ020000522">
    <property type="protein sequence ID" value="KAL3793200.1"/>
    <property type="molecule type" value="Genomic_DNA"/>
</dbReference>
<dbReference type="Proteomes" id="UP001530315">
    <property type="component" value="Unassembled WGS sequence"/>
</dbReference>
<dbReference type="AlphaFoldDB" id="A0ABD3Q4L2"/>
<accession>A0ABD3Q4L2</accession>
<comment type="caution">
    <text evidence="2">The sequence shown here is derived from an EMBL/GenBank/DDBJ whole genome shotgun (WGS) entry which is preliminary data.</text>
</comment>